<protein>
    <submittedName>
        <fullName evidence="4">Topoisomerase</fullName>
    </submittedName>
</protein>
<dbReference type="SUPFAM" id="SSF47781">
    <property type="entry name" value="RuvA domain 2-like"/>
    <property type="match status" value="1"/>
</dbReference>
<dbReference type="KEGG" id="maer:DAI18_02465"/>
<dbReference type="GO" id="GO:0015628">
    <property type="term" value="P:protein secretion by the type II secretion system"/>
    <property type="evidence" value="ECO:0007669"/>
    <property type="project" value="TreeGrafter"/>
</dbReference>
<dbReference type="InterPro" id="IPR051675">
    <property type="entry name" value="Endo/Exo/Phosphatase_dom_1"/>
</dbReference>
<dbReference type="InterPro" id="IPR004509">
    <property type="entry name" value="Competence_ComEA_HhH"/>
</dbReference>
<reference evidence="4 5" key="1">
    <citation type="submission" date="2018-04" db="EMBL/GenBank/DDBJ databases">
        <title>Denitrifier Microvirgula.</title>
        <authorList>
            <person name="Anderson E."/>
            <person name="Jang J."/>
            <person name="Ishii S."/>
        </authorList>
    </citation>
    <scope>NUCLEOTIDE SEQUENCE [LARGE SCALE GENOMIC DNA]</scope>
    <source>
        <strain evidence="4 5">BE2.4</strain>
    </source>
</reference>
<organism evidence="4 5">
    <name type="scientific">Microvirgula aerodenitrificans</name>
    <dbReference type="NCBI Taxonomy" id="57480"/>
    <lineage>
        <taxon>Bacteria</taxon>
        <taxon>Pseudomonadati</taxon>
        <taxon>Pseudomonadota</taxon>
        <taxon>Betaproteobacteria</taxon>
        <taxon>Neisseriales</taxon>
        <taxon>Aquaspirillaceae</taxon>
        <taxon>Microvirgula</taxon>
    </lineage>
</organism>
<dbReference type="GO" id="GO:0006281">
    <property type="term" value="P:DNA repair"/>
    <property type="evidence" value="ECO:0007669"/>
    <property type="project" value="InterPro"/>
</dbReference>
<evidence type="ECO:0000256" key="2">
    <source>
        <dbReference type="SAM" id="SignalP"/>
    </source>
</evidence>
<proteinExistence type="predicted"/>
<feature type="domain" description="Helix-hairpin-helix DNA-binding motif class 1" evidence="3">
    <location>
        <begin position="30"/>
        <end position="49"/>
    </location>
</feature>
<dbReference type="GO" id="GO:0015627">
    <property type="term" value="C:type II protein secretion system complex"/>
    <property type="evidence" value="ECO:0007669"/>
    <property type="project" value="TreeGrafter"/>
</dbReference>
<dbReference type="GO" id="GO:0016853">
    <property type="term" value="F:isomerase activity"/>
    <property type="evidence" value="ECO:0007669"/>
    <property type="project" value="UniProtKB-KW"/>
</dbReference>
<dbReference type="EMBL" id="CP028519">
    <property type="protein sequence ID" value="AVY95934.1"/>
    <property type="molecule type" value="Genomic_DNA"/>
</dbReference>
<evidence type="ECO:0000259" key="3">
    <source>
        <dbReference type="SMART" id="SM00278"/>
    </source>
</evidence>
<feature type="chain" id="PRO_5015571162" evidence="2">
    <location>
        <begin position="21"/>
        <end position="167"/>
    </location>
</feature>
<dbReference type="Proteomes" id="UP000244173">
    <property type="component" value="Chromosome"/>
</dbReference>
<keyword evidence="2" id="KW-0732">Signal</keyword>
<feature type="compositionally biased region" description="Basic and acidic residues" evidence="1">
    <location>
        <begin position="146"/>
        <end position="156"/>
    </location>
</feature>
<dbReference type="Pfam" id="PF12836">
    <property type="entry name" value="HHH_3"/>
    <property type="match status" value="1"/>
</dbReference>
<dbReference type="PANTHER" id="PTHR21180:SF32">
    <property type="entry name" value="ENDONUCLEASE_EXONUCLEASE_PHOSPHATASE FAMILY DOMAIN-CONTAINING PROTEIN 1"/>
    <property type="match status" value="1"/>
</dbReference>
<feature type="signal peptide" evidence="2">
    <location>
        <begin position="1"/>
        <end position="20"/>
    </location>
</feature>
<dbReference type="Gene3D" id="1.10.150.280">
    <property type="entry name" value="AF1531-like domain"/>
    <property type="match status" value="1"/>
</dbReference>
<dbReference type="PANTHER" id="PTHR21180">
    <property type="entry name" value="ENDONUCLEASE/EXONUCLEASE/PHOSPHATASE FAMILY DOMAIN-CONTAINING PROTEIN 1"/>
    <property type="match status" value="1"/>
</dbReference>
<evidence type="ECO:0000256" key="1">
    <source>
        <dbReference type="SAM" id="MobiDB-lite"/>
    </source>
</evidence>
<dbReference type="InterPro" id="IPR003583">
    <property type="entry name" value="Hlx-hairpin-Hlx_DNA-bd_motif"/>
</dbReference>
<feature type="region of interest" description="Disordered" evidence="1">
    <location>
        <begin position="82"/>
        <end position="167"/>
    </location>
</feature>
<gene>
    <name evidence="4" type="ORF">DAI18_02465</name>
</gene>
<evidence type="ECO:0000313" key="5">
    <source>
        <dbReference type="Proteomes" id="UP000244173"/>
    </source>
</evidence>
<feature type="compositionally biased region" description="Low complexity" evidence="1">
    <location>
        <begin position="85"/>
        <end position="125"/>
    </location>
</feature>
<evidence type="ECO:0000313" key="4">
    <source>
        <dbReference type="EMBL" id="AVY95934.1"/>
    </source>
</evidence>
<keyword evidence="4" id="KW-0413">Isomerase</keyword>
<dbReference type="GO" id="GO:0003677">
    <property type="term" value="F:DNA binding"/>
    <property type="evidence" value="ECO:0007669"/>
    <property type="project" value="InterPro"/>
</dbReference>
<feature type="domain" description="Helix-hairpin-helix DNA-binding motif class 1" evidence="3">
    <location>
        <begin position="60"/>
        <end position="79"/>
    </location>
</feature>
<dbReference type="SMART" id="SM00278">
    <property type="entry name" value="HhH1"/>
    <property type="match status" value="2"/>
</dbReference>
<dbReference type="STRING" id="1122240.GCA_000620105_03017"/>
<dbReference type="InterPro" id="IPR010994">
    <property type="entry name" value="RuvA_2-like"/>
</dbReference>
<dbReference type="AlphaFoldDB" id="A0A2S0PEW9"/>
<dbReference type="OrthoDB" id="8687931at2"/>
<keyword evidence="5" id="KW-1185">Reference proteome</keyword>
<dbReference type="NCBIfam" id="TIGR00426">
    <property type="entry name" value="competence protein ComEA helix-hairpin-helix repeat region"/>
    <property type="match status" value="1"/>
</dbReference>
<name>A0A2S0PEW9_9NEIS</name>
<accession>A0A2S0PEW9</accession>
<sequence>MRRLLVGILAAFVYIGAAFAAVNVNTASQAELEALNGIGPAKARAILDYRQKNGPFKSVDDLKKVNGIGDKTLESIRKDVSLSGATTLPAAKPGAKPAAPAPASAKAAPAAKPASAPAAAPAADKATTDKAKKPATKKPAPAGEPAVDKDKTAAKDKAKKPATAPAQ</sequence>